<dbReference type="Proteomes" id="UP001235094">
    <property type="component" value="Unassembled WGS sequence"/>
</dbReference>
<evidence type="ECO:0000313" key="3">
    <source>
        <dbReference type="Proteomes" id="UP001235094"/>
    </source>
</evidence>
<dbReference type="RefSeq" id="WP_306891882.1">
    <property type="nucleotide sequence ID" value="NZ_JAUSVR010000025.1"/>
</dbReference>
<evidence type="ECO:0000256" key="1">
    <source>
        <dbReference type="SAM" id="Phobius"/>
    </source>
</evidence>
<comment type="caution">
    <text evidence="2">The sequence shown here is derived from an EMBL/GenBank/DDBJ whole genome shotgun (WGS) entry which is preliminary data.</text>
</comment>
<evidence type="ECO:0000313" key="2">
    <source>
        <dbReference type="EMBL" id="MDQ0513246.1"/>
    </source>
</evidence>
<accession>A0ABU0LX02</accession>
<dbReference type="EMBL" id="JAUSVR010000025">
    <property type="protein sequence ID" value="MDQ0513246.1"/>
    <property type="molecule type" value="Genomic_DNA"/>
</dbReference>
<proteinExistence type="predicted"/>
<protein>
    <submittedName>
        <fullName evidence="2">Uncharacterized protein</fullName>
    </submittedName>
</protein>
<keyword evidence="1" id="KW-0472">Membrane</keyword>
<organism evidence="2 3">
    <name type="scientific">Ancylobacter amanitiformis</name>
    <dbReference type="NCBI Taxonomy" id="217069"/>
    <lineage>
        <taxon>Bacteria</taxon>
        <taxon>Pseudomonadati</taxon>
        <taxon>Pseudomonadota</taxon>
        <taxon>Alphaproteobacteria</taxon>
        <taxon>Hyphomicrobiales</taxon>
        <taxon>Xanthobacteraceae</taxon>
        <taxon>Ancylobacter</taxon>
    </lineage>
</organism>
<keyword evidence="1" id="KW-1133">Transmembrane helix</keyword>
<feature type="transmembrane region" description="Helical" evidence="1">
    <location>
        <begin position="134"/>
        <end position="155"/>
    </location>
</feature>
<name>A0ABU0LX02_9HYPH</name>
<sequence length="330" mass="36300">METILGGAGMAIRISNEDELFDLLRDLEDGKRLGPGDVIFDGWPKYEVIIRGEDFNGGVPTRIMPALLSFQRAIDEAYALSVYGESRRLSKEERRQTEIVVHLDKGSTKFEAPLWDALNNALTAAMKSMDGTQALIAILGVAAMVGGVWVVKLWLEARSRDKKIEFEANATKEETERFRIISELAKNNAQLAGAKAALEESNSQLIRKLDDRDSLVLGKDTEISGADGRAAVRKTPDDPVEVRLDGEYRILSVHSGAVKSGFKVSIENVETKEQLVIDIPDGTLTPTQLTSLQQGEWEKATLQMKINASKRGDRILKATLTHAGLGRSQP</sequence>
<reference evidence="2 3" key="1">
    <citation type="submission" date="2023-07" db="EMBL/GenBank/DDBJ databases">
        <title>Genomic Encyclopedia of Type Strains, Phase IV (KMG-IV): sequencing the most valuable type-strain genomes for metagenomic binning, comparative biology and taxonomic classification.</title>
        <authorList>
            <person name="Goeker M."/>
        </authorList>
    </citation>
    <scope>NUCLEOTIDE SEQUENCE [LARGE SCALE GENOMIC DNA]</scope>
    <source>
        <strain evidence="2 3">DSM 15561</strain>
    </source>
</reference>
<gene>
    <name evidence="2" type="ORF">QOZ99_004164</name>
</gene>
<keyword evidence="1" id="KW-0812">Transmembrane</keyword>
<keyword evidence="3" id="KW-1185">Reference proteome</keyword>